<gene>
    <name evidence="1" type="ORF">M8818_006804</name>
</gene>
<reference evidence="1" key="1">
    <citation type="submission" date="2024-02" db="EMBL/GenBank/DDBJ databases">
        <title>Metagenome Assembled Genome of Zalaria obscura JY119.</title>
        <authorList>
            <person name="Vighnesh L."/>
            <person name="Jagadeeshwari U."/>
            <person name="Venkata Ramana C."/>
            <person name="Sasikala C."/>
        </authorList>
    </citation>
    <scope>NUCLEOTIDE SEQUENCE</scope>
    <source>
        <strain evidence="1">JY119</strain>
    </source>
</reference>
<dbReference type="Proteomes" id="UP001320706">
    <property type="component" value="Unassembled WGS sequence"/>
</dbReference>
<evidence type="ECO:0000313" key="2">
    <source>
        <dbReference type="Proteomes" id="UP001320706"/>
    </source>
</evidence>
<comment type="caution">
    <text evidence="1">The sequence shown here is derived from an EMBL/GenBank/DDBJ whole genome shotgun (WGS) entry which is preliminary data.</text>
</comment>
<sequence>MSGTCSPAAAGSTASVAATSGTASAAVRPTSSGATIVVVTSSPTTTVPFDSPVETGANVTLTSAQSKATVKATLASGLPLKGLRQSNCLREHREAISCDSHKVVSM</sequence>
<organism evidence="1 2">
    <name type="scientific">Zalaria obscura</name>
    <dbReference type="NCBI Taxonomy" id="2024903"/>
    <lineage>
        <taxon>Eukaryota</taxon>
        <taxon>Fungi</taxon>
        <taxon>Dikarya</taxon>
        <taxon>Ascomycota</taxon>
        <taxon>Pezizomycotina</taxon>
        <taxon>Dothideomycetes</taxon>
        <taxon>Dothideomycetidae</taxon>
        <taxon>Dothideales</taxon>
        <taxon>Zalariaceae</taxon>
        <taxon>Zalaria</taxon>
    </lineage>
</organism>
<name>A0ACC3S6T2_9PEZI</name>
<protein>
    <submittedName>
        <fullName evidence="1">Uncharacterized protein</fullName>
    </submittedName>
</protein>
<proteinExistence type="predicted"/>
<dbReference type="EMBL" id="JAMKPW020000041">
    <property type="protein sequence ID" value="KAK8196639.1"/>
    <property type="molecule type" value="Genomic_DNA"/>
</dbReference>
<keyword evidence="2" id="KW-1185">Reference proteome</keyword>
<evidence type="ECO:0000313" key="1">
    <source>
        <dbReference type="EMBL" id="KAK8196639.1"/>
    </source>
</evidence>
<accession>A0ACC3S6T2</accession>